<evidence type="ECO:0000256" key="1">
    <source>
        <dbReference type="ARBA" id="ARBA00002878"/>
    </source>
</evidence>
<dbReference type="PANTHER" id="PTHR15001">
    <property type="entry name" value="BETA-DEFENSIN 123-RELATED"/>
    <property type="match status" value="1"/>
</dbReference>
<dbReference type="GO" id="GO:0042742">
    <property type="term" value="P:defense response to bacterium"/>
    <property type="evidence" value="ECO:0007669"/>
    <property type="project" value="UniProtKB-UniRule"/>
</dbReference>
<keyword evidence="9" id="KW-1015">Disulfide bond</keyword>
<dbReference type="InParanoid" id="G1PR29"/>
<reference evidence="12" key="3">
    <citation type="submission" date="2025-09" db="UniProtKB">
        <authorList>
            <consortium name="Ensembl"/>
        </authorList>
    </citation>
    <scope>IDENTIFICATION</scope>
</reference>
<dbReference type="EMBL" id="AAPE02019146">
    <property type="status" value="NOT_ANNOTATED_CDS"/>
    <property type="molecule type" value="Genomic_DNA"/>
</dbReference>
<evidence type="ECO:0000313" key="12">
    <source>
        <dbReference type="Ensembl" id="ENSMLUP00000013570.2"/>
    </source>
</evidence>
<feature type="domain" description="Beta-defensin" evidence="11">
    <location>
        <begin position="26"/>
        <end position="59"/>
    </location>
</feature>
<keyword evidence="4 10" id="KW-0964">Secreted</keyword>
<evidence type="ECO:0000256" key="2">
    <source>
        <dbReference type="ARBA" id="ARBA00004613"/>
    </source>
</evidence>
<dbReference type="InterPro" id="IPR025933">
    <property type="entry name" value="Beta_defensin_dom"/>
</dbReference>
<evidence type="ECO:0000256" key="3">
    <source>
        <dbReference type="ARBA" id="ARBA00007371"/>
    </source>
</evidence>
<comment type="function">
    <text evidence="1 10">Has antibacterial activity.</text>
</comment>
<proteinExistence type="inferred from homology"/>
<dbReference type="EMBL" id="AAPE02019145">
    <property type="status" value="NOT_ANNOTATED_CDS"/>
    <property type="molecule type" value="Genomic_DNA"/>
</dbReference>
<keyword evidence="13" id="KW-1185">Reference proteome</keyword>
<dbReference type="GO" id="GO:0045087">
    <property type="term" value="P:innate immune response"/>
    <property type="evidence" value="ECO:0007669"/>
    <property type="project" value="InterPro"/>
</dbReference>
<sequence>MKYLLLALAIFLLLAQLVSGNWYVRKCANRSGHCRSICKIGELLIDPPTGICSKEKVCCVM</sequence>
<dbReference type="Ensembl" id="ENSMLUT00000014908.2">
    <property type="protein sequence ID" value="ENSMLUP00000013570.2"/>
    <property type="gene ID" value="ENSMLUG00000014906.2"/>
</dbReference>
<dbReference type="GO" id="GO:0005576">
    <property type="term" value="C:extracellular region"/>
    <property type="evidence" value="ECO:0007669"/>
    <property type="project" value="UniProtKB-SubCell"/>
</dbReference>
<dbReference type="AlphaFoldDB" id="G1PR29"/>
<keyword evidence="7 10" id="KW-0211">Defensin</keyword>
<dbReference type="GeneTree" id="ENSGT00390000012226"/>
<feature type="chain" id="PRO_5005131072" description="Beta-defensin" evidence="10">
    <location>
        <begin position="21"/>
        <end position="61"/>
    </location>
</feature>
<dbReference type="InterPro" id="IPR050544">
    <property type="entry name" value="Beta-defensin"/>
</dbReference>
<evidence type="ECO:0000259" key="11">
    <source>
        <dbReference type="Pfam" id="PF13841"/>
    </source>
</evidence>
<evidence type="ECO:0000256" key="10">
    <source>
        <dbReference type="RuleBase" id="RU231113"/>
    </source>
</evidence>
<dbReference type="PANTHER" id="PTHR15001:SF3">
    <property type="entry name" value="BETA-DEFENSIN 123"/>
    <property type="match status" value="1"/>
</dbReference>
<evidence type="ECO:0000313" key="13">
    <source>
        <dbReference type="Proteomes" id="UP000001074"/>
    </source>
</evidence>
<organism evidence="12 13">
    <name type="scientific">Myotis lucifugus</name>
    <name type="common">Little brown bat</name>
    <dbReference type="NCBI Taxonomy" id="59463"/>
    <lineage>
        <taxon>Eukaryota</taxon>
        <taxon>Metazoa</taxon>
        <taxon>Chordata</taxon>
        <taxon>Craniata</taxon>
        <taxon>Vertebrata</taxon>
        <taxon>Euteleostomi</taxon>
        <taxon>Mammalia</taxon>
        <taxon>Eutheria</taxon>
        <taxon>Laurasiatheria</taxon>
        <taxon>Chiroptera</taxon>
        <taxon>Yangochiroptera</taxon>
        <taxon>Vespertilionidae</taxon>
        <taxon>Myotis</taxon>
    </lineage>
</organism>
<keyword evidence="6 10" id="KW-0732">Signal</keyword>
<evidence type="ECO:0000256" key="8">
    <source>
        <dbReference type="ARBA" id="ARBA00023022"/>
    </source>
</evidence>
<reference evidence="12 13" key="1">
    <citation type="journal article" date="2011" name="Nature">
        <title>A high-resolution map of human evolutionary constraint using 29 mammals.</title>
        <authorList>
            <person name="Lindblad-Toh K."/>
            <person name="Garber M."/>
            <person name="Zuk O."/>
            <person name="Lin M.F."/>
            <person name="Parker B.J."/>
            <person name="Washietl S."/>
            <person name="Kheradpour P."/>
            <person name="Ernst J."/>
            <person name="Jordan G."/>
            <person name="Mauceli E."/>
            <person name="Ward L.D."/>
            <person name="Lowe C.B."/>
            <person name="Holloway A.K."/>
            <person name="Clamp M."/>
            <person name="Gnerre S."/>
            <person name="Alfoldi J."/>
            <person name="Beal K."/>
            <person name="Chang J."/>
            <person name="Clawson H."/>
            <person name="Cuff J."/>
            <person name="Di Palma F."/>
            <person name="Fitzgerald S."/>
            <person name="Flicek P."/>
            <person name="Guttman M."/>
            <person name="Hubisz M.J."/>
            <person name="Jaffe D.B."/>
            <person name="Jungreis I."/>
            <person name="Kent W.J."/>
            <person name="Kostka D."/>
            <person name="Lara M."/>
            <person name="Martins A.L."/>
            <person name="Massingham T."/>
            <person name="Moltke I."/>
            <person name="Raney B.J."/>
            <person name="Rasmussen M.D."/>
            <person name="Robinson J."/>
            <person name="Stark A."/>
            <person name="Vilella A.J."/>
            <person name="Wen J."/>
            <person name="Xie X."/>
            <person name="Zody M.C."/>
            <person name="Baldwin J."/>
            <person name="Bloom T."/>
            <person name="Chin C.W."/>
            <person name="Heiman D."/>
            <person name="Nicol R."/>
            <person name="Nusbaum C."/>
            <person name="Young S."/>
            <person name="Wilkinson J."/>
            <person name="Worley K.C."/>
            <person name="Kovar C.L."/>
            <person name="Muzny D.M."/>
            <person name="Gibbs R.A."/>
            <person name="Cree A."/>
            <person name="Dihn H.H."/>
            <person name="Fowler G."/>
            <person name="Jhangiani S."/>
            <person name="Joshi V."/>
            <person name="Lee S."/>
            <person name="Lewis L.R."/>
            <person name="Nazareth L.V."/>
            <person name="Okwuonu G."/>
            <person name="Santibanez J."/>
            <person name="Warren W.C."/>
            <person name="Mardis E.R."/>
            <person name="Weinstock G.M."/>
            <person name="Wilson R.K."/>
            <person name="Delehaunty K."/>
            <person name="Dooling D."/>
            <person name="Fronik C."/>
            <person name="Fulton L."/>
            <person name="Fulton B."/>
            <person name="Graves T."/>
            <person name="Minx P."/>
            <person name="Sodergren E."/>
            <person name="Birney E."/>
            <person name="Margulies E.H."/>
            <person name="Herrero J."/>
            <person name="Green E.D."/>
            <person name="Haussler D."/>
            <person name="Siepel A."/>
            <person name="Goldman N."/>
            <person name="Pollard K.S."/>
            <person name="Pedersen J.S."/>
            <person name="Lander E.S."/>
            <person name="Kellis M."/>
        </authorList>
    </citation>
    <scope>NUCLEOTIDE SEQUENCE [LARGE SCALE GENOMIC DNA]</scope>
</reference>
<feature type="signal peptide" evidence="10">
    <location>
        <begin position="1"/>
        <end position="20"/>
    </location>
</feature>
<comment type="subcellular location">
    <subcellularLocation>
        <location evidence="2 10">Secreted</location>
    </subcellularLocation>
</comment>
<accession>G1PR29</accession>
<dbReference type="STRING" id="59463.ENSMLUP00000013570"/>
<dbReference type="eggNOG" id="ENOG502TDX7">
    <property type="taxonomic scope" value="Eukaryota"/>
</dbReference>
<protein>
    <recommendedName>
        <fullName evidence="10">Beta-defensin</fullName>
    </recommendedName>
</protein>
<reference evidence="12" key="2">
    <citation type="submission" date="2025-08" db="UniProtKB">
        <authorList>
            <consortium name="Ensembl"/>
        </authorList>
    </citation>
    <scope>IDENTIFICATION</scope>
</reference>
<evidence type="ECO:0000256" key="7">
    <source>
        <dbReference type="ARBA" id="ARBA00022940"/>
    </source>
</evidence>
<name>G1PR29_MYOLU</name>
<evidence type="ECO:0000256" key="5">
    <source>
        <dbReference type="ARBA" id="ARBA00022529"/>
    </source>
</evidence>
<comment type="similarity">
    <text evidence="3 10">Belongs to the beta-defensin family.</text>
</comment>
<keyword evidence="8 10" id="KW-0044">Antibiotic</keyword>
<evidence type="ECO:0000256" key="6">
    <source>
        <dbReference type="ARBA" id="ARBA00022729"/>
    </source>
</evidence>
<dbReference type="Proteomes" id="UP000001074">
    <property type="component" value="Unassembled WGS sequence"/>
</dbReference>
<dbReference type="Pfam" id="PF13841">
    <property type="entry name" value="Defensin_beta_2"/>
    <property type="match status" value="1"/>
</dbReference>
<dbReference type="Gene3D" id="3.10.360.10">
    <property type="entry name" value="Antimicrobial Peptide, Beta-defensin 2, Chain A"/>
    <property type="match status" value="1"/>
</dbReference>
<dbReference type="EMBL" id="AAPE02019144">
    <property type="status" value="NOT_ANNOTATED_CDS"/>
    <property type="molecule type" value="Genomic_DNA"/>
</dbReference>
<keyword evidence="5 10" id="KW-0929">Antimicrobial</keyword>
<evidence type="ECO:0000256" key="4">
    <source>
        <dbReference type="ARBA" id="ARBA00022525"/>
    </source>
</evidence>
<evidence type="ECO:0000256" key="9">
    <source>
        <dbReference type="ARBA" id="ARBA00023157"/>
    </source>
</evidence>